<gene>
    <name evidence="2" type="ORF">UT41_C0001G0364</name>
</gene>
<reference evidence="2 3" key="1">
    <citation type="journal article" date="2015" name="Nature">
        <title>rRNA introns, odd ribosomes, and small enigmatic genomes across a large radiation of phyla.</title>
        <authorList>
            <person name="Brown C.T."/>
            <person name="Hug L.A."/>
            <person name="Thomas B.C."/>
            <person name="Sharon I."/>
            <person name="Castelle C.J."/>
            <person name="Singh A."/>
            <person name="Wilkins M.J."/>
            <person name="Williams K.H."/>
            <person name="Banfield J.F."/>
        </authorList>
    </citation>
    <scope>NUCLEOTIDE SEQUENCE [LARGE SCALE GENOMIC DNA]</scope>
</reference>
<dbReference type="Gene3D" id="1.10.3730.20">
    <property type="match status" value="1"/>
</dbReference>
<dbReference type="SUPFAM" id="SSF103481">
    <property type="entry name" value="Multidrug resistance efflux transporter EmrE"/>
    <property type="match status" value="1"/>
</dbReference>
<name>A0A0G0QR18_9BACT</name>
<feature type="transmembrane region" description="Helical" evidence="1">
    <location>
        <begin position="83"/>
        <end position="101"/>
    </location>
</feature>
<dbReference type="InterPro" id="IPR037185">
    <property type="entry name" value="EmrE-like"/>
</dbReference>
<accession>A0A0G0QR18</accession>
<evidence type="ECO:0000313" key="2">
    <source>
        <dbReference type="EMBL" id="KKR12820.1"/>
    </source>
</evidence>
<keyword evidence="1" id="KW-0472">Membrane</keyword>
<evidence type="ECO:0000313" key="3">
    <source>
        <dbReference type="Proteomes" id="UP000034665"/>
    </source>
</evidence>
<dbReference type="STRING" id="1619013.UT41_C0001G0364"/>
<dbReference type="EMBL" id="LBWR01000001">
    <property type="protein sequence ID" value="KKR12820.1"/>
    <property type="molecule type" value="Genomic_DNA"/>
</dbReference>
<evidence type="ECO:0008006" key="4">
    <source>
        <dbReference type="Google" id="ProtNLM"/>
    </source>
</evidence>
<feature type="transmembrane region" description="Helical" evidence="1">
    <location>
        <begin position="55"/>
        <end position="76"/>
    </location>
</feature>
<keyword evidence="1" id="KW-0812">Transmembrane</keyword>
<protein>
    <recommendedName>
        <fullName evidence="4">EamA domain-containing protein</fullName>
    </recommendedName>
</protein>
<keyword evidence="1" id="KW-1133">Transmembrane helix</keyword>
<dbReference type="AlphaFoldDB" id="A0A0G0QR18"/>
<comment type="caution">
    <text evidence="2">The sequence shown here is derived from an EMBL/GenBank/DDBJ whole genome shotgun (WGS) entry which is preliminary data.</text>
</comment>
<feature type="transmembrane region" description="Helical" evidence="1">
    <location>
        <begin position="29"/>
        <end position="49"/>
    </location>
</feature>
<sequence>MATYILVASIAAIIQIGTIYFLRANFLGSFLYAVPFILISQFLFLWSYASAPKFLTIWFIVTALTNSLAFLLGYFLWHEQISAVNIVGMVLIVGGVILLQIK</sequence>
<proteinExistence type="predicted"/>
<feature type="transmembrane region" description="Helical" evidence="1">
    <location>
        <begin position="6"/>
        <end position="22"/>
    </location>
</feature>
<dbReference type="Proteomes" id="UP000034665">
    <property type="component" value="Unassembled WGS sequence"/>
</dbReference>
<organism evidence="2 3">
    <name type="scientific">Candidatus Wolfebacteria bacterium GW2011_GWC2_39_22</name>
    <dbReference type="NCBI Taxonomy" id="1619013"/>
    <lineage>
        <taxon>Bacteria</taxon>
        <taxon>Candidatus Wolfeibacteriota</taxon>
    </lineage>
</organism>
<evidence type="ECO:0000256" key="1">
    <source>
        <dbReference type="SAM" id="Phobius"/>
    </source>
</evidence>